<evidence type="ECO:0000313" key="13">
    <source>
        <dbReference type="Proteomes" id="UP000286482"/>
    </source>
</evidence>
<protein>
    <recommendedName>
        <fullName evidence="9">TRAP transporter small permease protein</fullName>
    </recommendedName>
</protein>
<keyword evidence="7 9" id="KW-0472">Membrane</keyword>
<comment type="subunit">
    <text evidence="9">The complex comprises the extracytoplasmic solute receptor protein and the two transmembrane proteins.</text>
</comment>
<keyword evidence="3" id="KW-1003">Cell membrane</keyword>
<evidence type="ECO:0000256" key="6">
    <source>
        <dbReference type="ARBA" id="ARBA00022989"/>
    </source>
</evidence>
<name>A0A420E6A7_9ALTE</name>
<dbReference type="InterPro" id="IPR055348">
    <property type="entry name" value="DctQ"/>
</dbReference>
<comment type="subcellular location">
    <subcellularLocation>
        <location evidence="1 9">Cell inner membrane</location>
        <topology evidence="1 9">Multi-pass membrane protein</topology>
    </subcellularLocation>
</comment>
<comment type="function">
    <text evidence="9">Part of the tripartite ATP-independent periplasmic (TRAP) transport system.</text>
</comment>
<evidence type="ECO:0000256" key="2">
    <source>
        <dbReference type="ARBA" id="ARBA00022448"/>
    </source>
</evidence>
<feature type="transmembrane region" description="Helical" evidence="9">
    <location>
        <begin position="143"/>
        <end position="163"/>
    </location>
</feature>
<proteinExistence type="inferred from homology"/>
<feature type="transmembrane region" description="Helical" evidence="9">
    <location>
        <begin position="100"/>
        <end position="123"/>
    </location>
</feature>
<evidence type="ECO:0000256" key="9">
    <source>
        <dbReference type="RuleBase" id="RU369079"/>
    </source>
</evidence>
<keyword evidence="4 9" id="KW-0997">Cell inner membrane</keyword>
<dbReference type="GO" id="GO:0005886">
    <property type="term" value="C:plasma membrane"/>
    <property type="evidence" value="ECO:0007669"/>
    <property type="project" value="UniProtKB-SubCell"/>
</dbReference>
<keyword evidence="6 9" id="KW-1133">Transmembrane helix</keyword>
<feature type="domain" description="Tripartite ATP-independent periplasmic transporters DctQ component" evidence="11">
    <location>
        <begin position="39"/>
        <end position="166"/>
    </location>
</feature>
<accession>A0A420E6A7</accession>
<evidence type="ECO:0000259" key="11">
    <source>
        <dbReference type="Pfam" id="PF04290"/>
    </source>
</evidence>
<dbReference type="AlphaFoldDB" id="A0A420E6A7"/>
<reference evidence="12 13" key="1">
    <citation type="submission" date="2018-09" db="EMBL/GenBank/DDBJ databases">
        <authorList>
            <person name="Wang Z."/>
        </authorList>
    </citation>
    <scope>NUCLEOTIDE SEQUENCE [LARGE SCALE GENOMIC DNA]</scope>
    <source>
        <strain evidence="12 13">ALS 81</strain>
    </source>
</reference>
<feature type="transmembrane region" description="Helical" evidence="9">
    <location>
        <begin position="59"/>
        <end position="79"/>
    </location>
</feature>
<organism evidence="12 13">
    <name type="scientific">Alginatibacterium sediminis</name>
    <dbReference type="NCBI Taxonomy" id="2164068"/>
    <lineage>
        <taxon>Bacteria</taxon>
        <taxon>Pseudomonadati</taxon>
        <taxon>Pseudomonadota</taxon>
        <taxon>Gammaproteobacteria</taxon>
        <taxon>Alteromonadales</taxon>
        <taxon>Alteromonadaceae</taxon>
        <taxon>Alginatibacterium</taxon>
    </lineage>
</organism>
<evidence type="ECO:0000313" key="12">
    <source>
        <dbReference type="EMBL" id="RKF13246.1"/>
    </source>
</evidence>
<evidence type="ECO:0000256" key="3">
    <source>
        <dbReference type="ARBA" id="ARBA00022475"/>
    </source>
</evidence>
<gene>
    <name evidence="12" type="ORF">DBZ36_19505</name>
</gene>
<dbReference type="EMBL" id="RAQO01000012">
    <property type="protein sequence ID" value="RKF13246.1"/>
    <property type="molecule type" value="Genomic_DNA"/>
</dbReference>
<feature type="compositionally biased region" description="Polar residues" evidence="10">
    <location>
        <begin position="198"/>
        <end position="209"/>
    </location>
</feature>
<evidence type="ECO:0000256" key="1">
    <source>
        <dbReference type="ARBA" id="ARBA00004429"/>
    </source>
</evidence>
<evidence type="ECO:0000256" key="10">
    <source>
        <dbReference type="SAM" id="MobiDB-lite"/>
    </source>
</evidence>
<comment type="similarity">
    <text evidence="8 9">Belongs to the TRAP transporter small permease family.</text>
</comment>
<feature type="transmembrane region" description="Helical" evidence="9">
    <location>
        <begin position="27"/>
        <end position="53"/>
    </location>
</feature>
<keyword evidence="13" id="KW-1185">Reference proteome</keyword>
<comment type="caution">
    <text evidence="12">The sequence shown here is derived from an EMBL/GenBank/DDBJ whole genome shotgun (WGS) entry which is preliminary data.</text>
</comment>
<keyword evidence="5 9" id="KW-0812">Transmembrane</keyword>
<dbReference type="GO" id="GO:0022857">
    <property type="term" value="F:transmembrane transporter activity"/>
    <property type="evidence" value="ECO:0007669"/>
    <property type="project" value="UniProtKB-UniRule"/>
</dbReference>
<evidence type="ECO:0000256" key="5">
    <source>
        <dbReference type="ARBA" id="ARBA00022692"/>
    </source>
</evidence>
<feature type="region of interest" description="Disordered" evidence="10">
    <location>
        <begin position="196"/>
        <end position="216"/>
    </location>
</feature>
<dbReference type="OrthoDB" id="26202at2"/>
<dbReference type="PANTHER" id="PTHR35011">
    <property type="entry name" value="2,3-DIKETO-L-GULONATE TRAP TRANSPORTER SMALL PERMEASE PROTEIN YIAM"/>
    <property type="match status" value="1"/>
</dbReference>
<evidence type="ECO:0000256" key="7">
    <source>
        <dbReference type="ARBA" id="ARBA00023136"/>
    </source>
</evidence>
<dbReference type="Pfam" id="PF04290">
    <property type="entry name" value="DctQ"/>
    <property type="match status" value="1"/>
</dbReference>
<dbReference type="RefSeq" id="WP_120356659.1">
    <property type="nucleotide sequence ID" value="NZ_RAQO01000012.1"/>
</dbReference>
<evidence type="ECO:0000256" key="8">
    <source>
        <dbReference type="ARBA" id="ARBA00038436"/>
    </source>
</evidence>
<dbReference type="Proteomes" id="UP000286482">
    <property type="component" value="Unassembled WGS sequence"/>
</dbReference>
<evidence type="ECO:0000256" key="4">
    <source>
        <dbReference type="ARBA" id="ARBA00022519"/>
    </source>
</evidence>
<keyword evidence="2 9" id="KW-0813">Transport</keyword>
<dbReference type="InterPro" id="IPR007387">
    <property type="entry name" value="TRAP_DctQ"/>
</dbReference>
<sequence length="216" mass="24088">MAGASTINTDQSLLSRSDQLFFRLESFLTLVGGITILMLVLLAVCNILGRWLFNLPVMGYIDWVEQFMAIFAFAGIAYCQREGGHIRMDIFLAQLKVPRIWIAEFASVLFMLFITLVIIYGSFLHFLRAFQNGDSSMDVGLPIWPAKLMIPFALSLLAIRLMLQLWAYGRAIRYSLEAPVAVPLIEDAATQAAREAESVQSSVANSQDTAQEKNDA</sequence>